<sequence>ASAESAASEQASGLRSVPSPTSALARQQARRPQSAKPSSTQEPPIQRALSSTDGGKREAASGGRSQSSSSRALPKSSSRGEGSKALTSEQVLREIKAQWQELVLPGKMATTRHGYVKRERVTELAIYGRGMDALDKLEYQSVVTSLQFHYVTIEVLLQDMGRLLKFRELSSLTLFRNQIQQPAQLLPLSMLPRLRSLSVEENPVCEGRRNLRVSLLRLLPGLREINGSKVEDSERVFASQLRAGELASKEKSAAPDVRQDGNMGDFASMVGSLISHACSVDEKISAVHDHFEDAVRAAIREAWDDVLALEGAAPADQSAFQQLIPAAVPEPPK</sequence>
<evidence type="ECO:0000256" key="5">
    <source>
        <dbReference type="ARBA" id="ARBA00024196"/>
    </source>
</evidence>
<dbReference type="PANTHER" id="PTHR10552:SF6">
    <property type="entry name" value="U2 SMALL NUCLEAR RIBONUCLEOPROTEIN A"/>
    <property type="match status" value="1"/>
</dbReference>
<dbReference type="EMBL" id="CAJNNV010011804">
    <property type="protein sequence ID" value="CAE8600094.1"/>
    <property type="molecule type" value="Genomic_DNA"/>
</dbReference>
<keyword evidence="4" id="KW-0539">Nucleus</keyword>
<protein>
    <recommendedName>
        <fullName evidence="9">Leucine-rich repeat-containing protein 51</fullName>
    </recommendedName>
</protein>
<feature type="region of interest" description="Disordered" evidence="6">
    <location>
        <begin position="1"/>
        <end position="87"/>
    </location>
</feature>
<organism evidence="7 8">
    <name type="scientific">Polarella glacialis</name>
    <name type="common">Dinoflagellate</name>
    <dbReference type="NCBI Taxonomy" id="89957"/>
    <lineage>
        <taxon>Eukaryota</taxon>
        <taxon>Sar</taxon>
        <taxon>Alveolata</taxon>
        <taxon>Dinophyceae</taxon>
        <taxon>Suessiales</taxon>
        <taxon>Suessiaceae</taxon>
        <taxon>Polarella</taxon>
    </lineage>
</organism>
<dbReference type="PANTHER" id="PTHR10552">
    <property type="entry name" value="U2 SMALL NUCLEAR RIBONUCLEOPROTEIN A"/>
    <property type="match status" value="1"/>
</dbReference>
<evidence type="ECO:0000256" key="3">
    <source>
        <dbReference type="ARBA" id="ARBA00022737"/>
    </source>
</evidence>
<dbReference type="Proteomes" id="UP000654075">
    <property type="component" value="Unassembled WGS sequence"/>
</dbReference>
<accession>A0A813EKW9</accession>
<evidence type="ECO:0008006" key="9">
    <source>
        <dbReference type="Google" id="ProtNLM"/>
    </source>
</evidence>
<evidence type="ECO:0000256" key="6">
    <source>
        <dbReference type="SAM" id="MobiDB-lite"/>
    </source>
</evidence>
<dbReference type="GO" id="GO:0030620">
    <property type="term" value="F:U2 snRNA binding"/>
    <property type="evidence" value="ECO:0007669"/>
    <property type="project" value="InterPro"/>
</dbReference>
<dbReference type="SUPFAM" id="SSF52058">
    <property type="entry name" value="L domain-like"/>
    <property type="match status" value="1"/>
</dbReference>
<dbReference type="OrthoDB" id="413738at2759"/>
<keyword evidence="3" id="KW-0677">Repeat</keyword>
<comment type="similarity">
    <text evidence="5">Belongs to the U2 small nuclear ribonucleoprotein A family.</text>
</comment>
<proteinExistence type="inferred from homology"/>
<dbReference type="AlphaFoldDB" id="A0A813EKW9"/>
<feature type="non-terminal residue" evidence="7">
    <location>
        <position position="1"/>
    </location>
</feature>
<keyword evidence="8" id="KW-1185">Reference proteome</keyword>
<comment type="caution">
    <text evidence="7">The sequence shown here is derived from an EMBL/GenBank/DDBJ whole genome shotgun (WGS) entry which is preliminary data.</text>
</comment>
<keyword evidence="2" id="KW-0433">Leucine-rich repeat</keyword>
<evidence type="ECO:0000256" key="4">
    <source>
        <dbReference type="ARBA" id="ARBA00023242"/>
    </source>
</evidence>
<feature type="non-terminal residue" evidence="7">
    <location>
        <position position="333"/>
    </location>
</feature>
<evidence type="ECO:0000256" key="2">
    <source>
        <dbReference type="ARBA" id="ARBA00022614"/>
    </source>
</evidence>
<gene>
    <name evidence="7" type="ORF">PGLA1383_LOCUS18427</name>
</gene>
<dbReference type="InterPro" id="IPR044640">
    <property type="entry name" value="RU2A"/>
</dbReference>
<dbReference type="GO" id="GO:0000398">
    <property type="term" value="P:mRNA splicing, via spliceosome"/>
    <property type="evidence" value="ECO:0007669"/>
    <property type="project" value="InterPro"/>
</dbReference>
<dbReference type="InterPro" id="IPR032675">
    <property type="entry name" value="LRR_dom_sf"/>
</dbReference>
<dbReference type="GO" id="GO:0005634">
    <property type="term" value="C:nucleus"/>
    <property type="evidence" value="ECO:0007669"/>
    <property type="project" value="UniProtKB-SubCell"/>
</dbReference>
<feature type="compositionally biased region" description="Low complexity" evidence="6">
    <location>
        <begin position="1"/>
        <end position="12"/>
    </location>
</feature>
<evidence type="ECO:0000313" key="8">
    <source>
        <dbReference type="Proteomes" id="UP000654075"/>
    </source>
</evidence>
<comment type="subcellular location">
    <subcellularLocation>
        <location evidence="1">Nucleus</location>
    </subcellularLocation>
</comment>
<evidence type="ECO:0000256" key="1">
    <source>
        <dbReference type="ARBA" id="ARBA00004123"/>
    </source>
</evidence>
<evidence type="ECO:0000313" key="7">
    <source>
        <dbReference type="EMBL" id="CAE8600094.1"/>
    </source>
</evidence>
<feature type="compositionally biased region" description="Low complexity" evidence="6">
    <location>
        <begin position="60"/>
        <end position="80"/>
    </location>
</feature>
<name>A0A813EKW9_POLGL</name>
<reference evidence="7" key="1">
    <citation type="submission" date="2021-02" db="EMBL/GenBank/DDBJ databases">
        <authorList>
            <person name="Dougan E. K."/>
            <person name="Rhodes N."/>
            <person name="Thang M."/>
            <person name="Chan C."/>
        </authorList>
    </citation>
    <scope>NUCLEOTIDE SEQUENCE</scope>
</reference>
<dbReference type="Gene3D" id="3.80.10.10">
    <property type="entry name" value="Ribonuclease Inhibitor"/>
    <property type="match status" value="1"/>
</dbReference>
<feature type="compositionally biased region" description="Polar residues" evidence="6">
    <location>
        <begin position="35"/>
        <end position="53"/>
    </location>
</feature>